<gene>
    <name evidence="1" type="ORF">PVE_R1G5828</name>
</gene>
<dbReference type="EMBL" id="LT599583">
    <property type="protein sequence ID" value="SBW83708.1"/>
    <property type="molecule type" value="Genomic_DNA"/>
</dbReference>
<evidence type="ECO:0000313" key="1">
    <source>
        <dbReference type="EMBL" id="SBW83708.1"/>
    </source>
</evidence>
<reference evidence="2" key="1">
    <citation type="submission" date="2016-07" db="EMBL/GenBank/DDBJ databases">
        <authorList>
            <person name="Florea S."/>
            <person name="Webb J.S."/>
            <person name="Jaromczyk J."/>
            <person name="Schardl C.L."/>
        </authorList>
    </citation>
    <scope>NUCLEOTIDE SEQUENCE [LARGE SCALE GENOMIC DNA]</scope>
    <source>
        <strain evidence="2">1YdBTEX2</strain>
    </source>
</reference>
<dbReference type="RefSeq" id="WP_017845181.1">
    <property type="nucleotide sequence ID" value="NZ_AOUH01000006.1"/>
</dbReference>
<sequence length="316" mass="36790">MQQFIHTIKKHAMQEYSKEKDYGLTHIYTASGVIPIVKTFMNLALFSKTRGDTRTKTRKIQLGDMKDFHIEMVRFSYFDYKVFLAILKLIDNNQDISTDQFGDYIQTFSVDEVYNLIGLKPGLHRKSEKRRTLVSTLNTISEMTFVKTKDGAVIKTRPFYELTIHNQDSEENYNFEFKNFTLKVGFEFVHSVRKESKELDFIGMIAMAKLNLLGPVPANAYIQMLANSGYTKMYFNAMIERLGLESYTEKKHQNEQIYIAFKKLEEASLIKQGWKVHKKGNRPDHIEYELIKENKSTAEKNSNEAEKSKAFTIIFG</sequence>
<dbReference type="Proteomes" id="UP000245431">
    <property type="component" value="Chromosome PVE_r1"/>
</dbReference>
<organism evidence="1 2">
    <name type="scientific">Pseudomonas veronii 1YdBTEX2</name>
    <dbReference type="NCBI Taxonomy" id="1295141"/>
    <lineage>
        <taxon>Bacteria</taxon>
        <taxon>Pseudomonadati</taxon>
        <taxon>Pseudomonadota</taxon>
        <taxon>Gammaproteobacteria</taxon>
        <taxon>Pseudomonadales</taxon>
        <taxon>Pseudomonadaceae</taxon>
        <taxon>Pseudomonas</taxon>
    </lineage>
</organism>
<name>A0A1D3K5V6_PSEVE</name>
<dbReference type="AlphaFoldDB" id="A0A1D3K5V6"/>
<proteinExistence type="predicted"/>
<protein>
    <recommendedName>
        <fullName evidence="3">Initiator Rep protein domain-containing protein</fullName>
    </recommendedName>
</protein>
<accession>A0A1D3K5V6</accession>
<evidence type="ECO:0000313" key="2">
    <source>
        <dbReference type="Proteomes" id="UP000245431"/>
    </source>
</evidence>
<evidence type="ECO:0008006" key="3">
    <source>
        <dbReference type="Google" id="ProtNLM"/>
    </source>
</evidence>